<organism evidence="1 2">
    <name type="scientific">Exidia glandulosa HHB12029</name>
    <dbReference type="NCBI Taxonomy" id="1314781"/>
    <lineage>
        <taxon>Eukaryota</taxon>
        <taxon>Fungi</taxon>
        <taxon>Dikarya</taxon>
        <taxon>Basidiomycota</taxon>
        <taxon>Agaricomycotina</taxon>
        <taxon>Agaricomycetes</taxon>
        <taxon>Auriculariales</taxon>
        <taxon>Exidiaceae</taxon>
        <taxon>Exidia</taxon>
    </lineage>
</organism>
<protein>
    <submittedName>
        <fullName evidence="1">Uncharacterized protein</fullName>
    </submittedName>
</protein>
<gene>
    <name evidence="1" type="ORF">EXIGLDRAFT_677018</name>
</gene>
<reference evidence="1 2" key="1">
    <citation type="journal article" date="2016" name="Mol. Biol. Evol.">
        <title>Comparative Genomics of Early-Diverging Mushroom-Forming Fungi Provides Insights into the Origins of Lignocellulose Decay Capabilities.</title>
        <authorList>
            <person name="Nagy L.G."/>
            <person name="Riley R."/>
            <person name="Tritt A."/>
            <person name="Adam C."/>
            <person name="Daum C."/>
            <person name="Floudas D."/>
            <person name="Sun H."/>
            <person name="Yadav J.S."/>
            <person name="Pangilinan J."/>
            <person name="Larsson K.H."/>
            <person name="Matsuura K."/>
            <person name="Barry K."/>
            <person name="Labutti K."/>
            <person name="Kuo R."/>
            <person name="Ohm R.A."/>
            <person name="Bhattacharya S.S."/>
            <person name="Shirouzu T."/>
            <person name="Yoshinaga Y."/>
            <person name="Martin F.M."/>
            <person name="Grigoriev I.V."/>
            <person name="Hibbett D.S."/>
        </authorList>
    </citation>
    <scope>NUCLEOTIDE SEQUENCE [LARGE SCALE GENOMIC DNA]</scope>
    <source>
        <strain evidence="1 2">HHB12029</strain>
    </source>
</reference>
<dbReference type="OrthoDB" id="4841025at2759"/>
<proteinExistence type="predicted"/>
<evidence type="ECO:0000313" key="2">
    <source>
        <dbReference type="Proteomes" id="UP000077266"/>
    </source>
</evidence>
<sequence length="277" mass="30800">MSKTTADNPVRFSFTVYRDTTALDPSLKSKLRRELRAFAALSLNPVPDYDVLSVSNDAAFDSRILTLAYTIEEQPRLAGFNSSGWFDIPGCPTRVLDGGTTIVAPWMRHSGLVVELVGRACLHALSTYPQGVWMVGVSEAPSMLGHFARSIRDVFPSPNGPARPTSMHHRIARWISENARETMCIASKARFEKDTFVFRGSTAAATGGEAFMKDVYDPQYQHRDPTVNSFYRKILRRNMGDEVLVVGFLDAKHYARAVKTWGRTVSSDLYGPTVAML</sequence>
<evidence type="ECO:0000313" key="1">
    <source>
        <dbReference type="EMBL" id="KZV90506.1"/>
    </source>
</evidence>
<dbReference type="EMBL" id="KV426047">
    <property type="protein sequence ID" value="KZV90506.1"/>
    <property type="molecule type" value="Genomic_DNA"/>
</dbReference>
<keyword evidence="2" id="KW-1185">Reference proteome</keyword>
<accession>A0A165GH19</accession>
<dbReference type="InParanoid" id="A0A165GH19"/>
<dbReference type="AlphaFoldDB" id="A0A165GH19"/>
<dbReference type="Proteomes" id="UP000077266">
    <property type="component" value="Unassembled WGS sequence"/>
</dbReference>
<name>A0A165GH19_EXIGL</name>